<reference evidence="5 6" key="1">
    <citation type="submission" date="2024-02" db="EMBL/GenBank/DDBJ databases">
        <authorList>
            <person name="Vignale AGUSTIN F."/>
            <person name="Sosa J E."/>
            <person name="Modenutti C."/>
        </authorList>
    </citation>
    <scope>NUCLEOTIDE SEQUENCE [LARGE SCALE GENOMIC DNA]</scope>
</reference>
<organism evidence="5 6">
    <name type="scientific">Ilex paraguariensis</name>
    <name type="common">yerba mate</name>
    <dbReference type="NCBI Taxonomy" id="185542"/>
    <lineage>
        <taxon>Eukaryota</taxon>
        <taxon>Viridiplantae</taxon>
        <taxon>Streptophyta</taxon>
        <taxon>Embryophyta</taxon>
        <taxon>Tracheophyta</taxon>
        <taxon>Spermatophyta</taxon>
        <taxon>Magnoliopsida</taxon>
        <taxon>eudicotyledons</taxon>
        <taxon>Gunneridae</taxon>
        <taxon>Pentapetalae</taxon>
        <taxon>asterids</taxon>
        <taxon>campanulids</taxon>
        <taxon>Aquifoliales</taxon>
        <taxon>Aquifoliaceae</taxon>
        <taxon>Ilex</taxon>
    </lineage>
</organism>
<proteinExistence type="predicted"/>
<evidence type="ECO:0000259" key="4">
    <source>
        <dbReference type="SMART" id="SM00322"/>
    </source>
</evidence>
<dbReference type="AlphaFoldDB" id="A0ABC8V414"/>
<keyword evidence="6" id="KW-1185">Reference proteome</keyword>
<name>A0ABC8V414_9AQUA</name>
<comment type="caution">
    <text evidence="5">The sequence shown here is derived from an EMBL/GenBank/DDBJ whole genome shotgun (WGS) entry which is preliminary data.</text>
</comment>
<dbReference type="Proteomes" id="UP001642360">
    <property type="component" value="Unassembled WGS sequence"/>
</dbReference>
<gene>
    <name evidence="5" type="ORF">ILEXP_LOCUS58618</name>
</gene>
<dbReference type="PROSITE" id="PS50084">
    <property type="entry name" value="KH_TYPE_1"/>
    <property type="match status" value="1"/>
</dbReference>
<accession>A0ABC8V414</accession>
<keyword evidence="2" id="KW-0694">RNA-binding</keyword>
<protein>
    <recommendedName>
        <fullName evidence="4">K Homology domain-containing protein</fullName>
    </recommendedName>
</protein>
<evidence type="ECO:0000313" key="5">
    <source>
        <dbReference type="EMBL" id="CAK9188004.1"/>
    </source>
</evidence>
<dbReference type="SUPFAM" id="SSF54791">
    <property type="entry name" value="Eukaryotic type KH-domain (KH-domain type I)"/>
    <property type="match status" value="1"/>
</dbReference>
<keyword evidence="1" id="KW-0677">Repeat</keyword>
<dbReference type="GO" id="GO:0003723">
    <property type="term" value="F:RNA binding"/>
    <property type="evidence" value="ECO:0007669"/>
    <property type="project" value="UniProtKB-UniRule"/>
</dbReference>
<dbReference type="EMBL" id="CAUOFW020010246">
    <property type="protein sequence ID" value="CAK9188004.1"/>
    <property type="molecule type" value="Genomic_DNA"/>
</dbReference>
<dbReference type="Gene3D" id="3.30.1370.10">
    <property type="entry name" value="K Homology domain, type 1"/>
    <property type="match status" value="1"/>
</dbReference>
<dbReference type="InterPro" id="IPR036612">
    <property type="entry name" value="KH_dom_type_1_sf"/>
</dbReference>
<dbReference type="InterPro" id="IPR004088">
    <property type="entry name" value="KH_dom_type_1"/>
</dbReference>
<evidence type="ECO:0000256" key="3">
    <source>
        <dbReference type="SAM" id="MobiDB-lite"/>
    </source>
</evidence>
<dbReference type="SMART" id="SM00322">
    <property type="entry name" value="KH"/>
    <property type="match status" value="1"/>
</dbReference>
<evidence type="ECO:0000256" key="2">
    <source>
        <dbReference type="PROSITE-ProRule" id="PRU00117"/>
    </source>
</evidence>
<dbReference type="PANTHER" id="PTHR10288">
    <property type="entry name" value="KH DOMAIN CONTAINING RNA BINDING PROTEIN"/>
    <property type="match status" value="1"/>
</dbReference>
<sequence>MASSPLAEFQNGGPLTPPPSSGSDAHEPQSNPLSDSAPPVTHNEEPPPQQLQLAVTTEPTATAMTAVAKWPGWPGNNVFRLIVPVLKVGSIIGRKGELVKKMCEETHARIRILEGPLGTADRIVSSLSHTQTHTLPFSLCSFCILLGYKLEGVKVFLVNQLGLLIHKCIFIKKNSCLSWSMACDVSAAMRKSCILKLIIQVRIGGMLSYWEDCSREKKLAIS</sequence>
<evidence type="ECO:0000313" key="6">
    <source>
        <dbReference type="Proteomes" id="UP001642360"/>
    </source>
</evidence>
<dbReference type="InterPro" id="IPR004087">
    <property type="entry name" value="KH_dom"/>
</dbReference>
<feature type="region of interest" description="Disordered" evidence="3">
    <location>
        <begin position="1"/>
        <end position="49"/>
    </location>
</feature>
<feature type="domain" description="K Homology" evidence="4">
    <location>
        <begin position="75"/>
        <end position="132"/>
    </location>
</feature>
<evidence type="ECO:0000256" key="1">
    <source>
        <dbReference type="ARBA" id="ARBA00022737"/>
    </source>
</evidence>
<dbReference type="Pfam" id="PF00013">
    <property type="entry name" value="KH_1"/>
    <property type="match status" value="1"/>
</dbReference>